<feature type="coiled-coil region" evidence="1">
    <location>
        <begin position="109"/>
        <end position="136"/>
    </location>
</feature>
<evidence type="ECO:0000313" key="3">
    <source>
        <dbReference type="Proteomes" id="UP000298061"/>
    </source>
</evidence>
<protein>
    <submittedName>
        <fullName evidence="2">Uncharacterized protein</fullName>
    </submittedName>
</protein>
<comment type="caution">
    <text evidence="2">The sequence shown here is derived from an EMBL/GenBank/DDBJ whole genome shotgun (WGS) entry which is preliminary data.</text>
</comment>
<name>A0A4Y9ZP75_9AGAM</name>
<gene>
    <name evidence="2" type="ORF">EWM64_g8153</name>
</gene>
<evidence type="ECO:0000313" key="2">
    <source>
        <dbReference type="EMBL" id="TFY75857.1"/>
    </source>
</evidence>
<keyword evidence="1" id="KW-0175">Coiled coil</keyword>
<keyword evidence="3" id="KW-1185">Reference proteome</keyword>
<proteinExistence type="predicted"/>
<dbReference type="EMBL" id="SFCI01001404">
    <property type="protein sequence ID" value="TFY75857.1"/>
    <property type="molecule type" value="Genomic_DNA"/>
</dbReference>
<feature type="coiled-coil region" evidence="1">
    <location>
        <begin position="11"/>
        <end position="38"/>
    </location>
</feature>
<dbReference type="AlphaFoldDB" id="A0A4Y9ZP75"/>
<reference evidence="2 3" key="1">
    <citation type="submission" date="2019-02" db="EMBL/GenBank/DDBJ databases">
        <title>Genome sequencing of the rare red list fungi Hericium alpestre (H. flagellum).</title>
        <authorList>
            <person name="Buettner E."/>
            <person name="Kellner H."/>
        </authorList>
    </citation>
    <scope>NUCLEOTIDE SEQUENCE [LARGE SCALE GENOMIC DNA]</scope>
    <source>
        <strain evidence="2 3">DSM 108284</strain>
    </source>
</reference>
<sequence length="143" mass="16414">MQSEPSVSTQLQLAQRRINALERLLSAKEDERQDALGQLGRLSRGLSQQSDAVQWESGYVSEESEPEPLLDLMKTYEDQDKARVVEERKWAINKDQKVEEDDDEVKKMLKTALTEQREARRQKEDVQRVLEDIKSLILSGAAS</sequence>
<organism evidence="2 3">
    <name type="scientific">Hericium alpestre</name>
    <dbReference type="NCBI Taxonomy" id="135208"/>
    <lineage>
        <taxon>Eukaryota</taxon>
        <taxon>Fungi</taxon>
        <taxon>Dikarya</taxon>
        <taxon>Basidiomycota</taxon>
        <taxon>Agaricomycotina</taxon>
        <taxon>Agaricomycetes</taxon>
        <taxon>Russulales</taxon>
        <taxon>Hericiaceae</taxon>
        <taxon>Hericium</taxon>
    </lineage>
</organism>
<accession>A0A4Y9ZP75</accession>
<dbReference type="Proteomes" id="UP000298061">
    <property type="component" value="Unassembled WGS sequence"/>
</dbReference>
<evidence type="ECO:0000256" key="1">
    <source>
        <dbReference type="SAM" id="Coils"/>
    </source>
</evidence>